<reference evidence="2 4" key="1">
    <citation type="submission" date="2015-02" db="EMBL/GenBank/DDBJ databases">
        <title>Two Pseudomonas sp. nov. isolated from raw milk.</title>
        <authorList>
            <person name="Wenning M."/>
            <person name="von Neubeck M."/>
            <person name="Huptas C."/>
            <person name="Scherer S."/>
        </authorList>
    </citation>
    <scope>NUCLEOTIDE SEQUENCE [LARGE SCALE GENOMIC DNA]</scope>
    <source>
        <strain evidence="2 4">DSM 14937</strain>
    </source>
</reference>
<dbReference type="Proteomes" id="UP000183126">
    <property type="component" value="Chromosome I"/>
</dbReference>
<protein>
    <recommendedName>
        <fullName evidence="6">Lipoprotein</fullName>
    </recommendedName>
</protein>
<dbReference type="RefSeq" id="WP_015371095.1">
    <property type="nucleotide sequence ID" value="NZ_JYLK01000009.1"/>
</dbReference>
<evidence type="ECO:0000313" key="4">
    <source>
        <dbReference type="Proteomes" id="UP000052019"/>
    </source>
</evidence>
<feature type="signal peptide" evidence="1">
    <location>
        <begin position="1"/>
        <end position="29"/>
    </location>
</feature>
<dbReference type="EMBL" id="LT629760">
    <property type="protein sequence ID" value="SDR83795.1"/>
    <property type="molecule type" value="Genomic_DNA"/>
</dbReference>
<dbReference type="Proteomes" id="UP000052019">
    <property type="component" value="Unassembled WGS sequence"/>
</dbReference>
<gene>
    <name evidence="3" type="ORF">SAMN04490205_0600</name>
    <name evidence="2" type="ORF">TU79_14695</name>
</gene>
<organism evidence="2 4">
    <name type="scientific">Pseudomonas trivialis</name>
    <dbReference type="NCBI Taxonomy" id="200450"/>
    <lineage>
        <taxon>Bacteria</taxon>
        <taxon>Pseudomonadati</taxon>
        <taxon>Pseudomonadota</taxon>
        <taxon>Gammaproteobacteria</taxon>
        <taxon>Pseudomonadales</taxon>
        <taxon>Pseudomonadaceae</taxon>
        <taxon>Pseudomonas</taxon>
    </lineage>
</organism>
<evidence type="ECO:0008006" key="6">
    <source>
        <dbReference type="Google" id="ProtNLM"/>
    </source>
</evidence>
<keyword evidence="1" id="KW-0732">Signal</keyword>
<evidence type="ECO:0000256" key="1">
    <source>
        <dbReference type="SAM" id="SignalP"/>
    </source>
</evidence>
<dbReference type="AlphaFoldDB" id="A0A0R2ZEP9"/>
<evidence type="ECO:0000313" key="2">
    <source>
        <dbReference type="EMBL" id="KRP59439.1"/>
    </source>
</evidence>
<reference evidence="3 5" key="2">
    <citation type="submission" date="2016-10" db="EMBL/GenBank/DDBJ databases">
        <authorList>
            <person name="Varghese N."/>
            <person name="Submissions S."/>
        </authorList>
    </citation>
    <scope>NUCLEOTIDE SEQUENCE [LARGE SCALE GENOMIC DNA]</scope>
    <source>
        <strain evidence="3 5">BS3111</strain>
    </source>
</reference>
<feature type="chain" id="PRO_5006430243" description="Lipoprotein" evidence="1">
    <location>
        <begin position="30"/>
        <end position="215"/>
    </location>
</feature>
<name>A0A0R2ZEP9_9PSED</name>
<evidence type="ECO:0000313" key="5">
    <source>
        <dbReference type="Proteomes" id="UP000183126"/>
    </source>
</evidence>
<dbReference type="PATRIC" id="fig|200450.4.peg.4980"/>
<dbReference type="EMBL" id="JYLK01000009">
    <property type="protein sequence ID" value="KRP59439.1"/>
    <property type="molecule type" value="Genomic_DNA"/>
</dbReference>
<proteinExistence type="predicted"/>
<accession>A0A0R2ZEP9</accession>
<keyword evidence="5" id="KW-1185">Reference proteome</keyword>
<sequence>MDMRRLLSFSCSKAILPLFLGLCSGNALASGLSESLVSCEPSFFKHLYSQRADLGKTVKLARNDQRGLAWPPVLDRRNFNTAFQHFTPAVDDQGLRLTSYYDRIMDLGEQGIYYFWGFEIDASREQVMAKLPHAEWQEAGEYFISKPRIKADANSAWQNNSAAASGIAPAAGSAEKLLMLSVEDGKTRLLCSLQGSVDELLLQQERPDLAQGTTR</sequence>
<dbReference type="GeneID" id="45486063"/>
<evidence type="ECO:0000313" key="3">
    <source>
        <dbReference type="EMBL" id="SDR83795.1"/>
    </source>
</evidence>
<dbReference type="OrthoDB" id="7064603at2"/>